<name>A0ABS5C4A4_9BACT</name>
<sequence>MPTNHTRLLAQIKLRETERQRDRLRKQYDDIESQVTRAGTPLERLRALHAGLREVTFAQKPLHPAVREIDALYLADGLGVVPPELVTERTRFLEHELAQGRLRAEFTYAFGRVLSEWVGAEPPPARAGTDANPVALMFAEPPVPDREWLDRFASNNKGVLDSVAVRVKDFAERGALRPVGPHEIQEVLNQIERHPHLAPALRRQAAEARASTTQITELSGVATILLNSLDEWDWPGVGVPMRTVWVRVKHRPYLDEDLVTAVFLQVVGLRWGKSLHEVLKWSSLRDGHDPLFRPEPPDSPTAHIAGDRLRAQADRFLAALPTDESGGIESGYTGIGLTDLITSIEREVRFARAAYPDRPCFVVQADLRNYYPALSHAIILDVLKLIGVPEKWVTFFATFLATRVQWQNTVAPLRRGLALEHALADVFGDVVAWALDLHIFRTTGVQTIRLVDDIWFVTDSHEKARASWAALQEFCRATALEVNEEKSGAVCVGDGTATLDGLPTGKPRWGLLRLQANGAWEIDEAAFAKIEAITRDELTACPSVLALVAQYNGYLGYIIRQLALPITLRGDHLRRVALRLQKTHDELFGAGHGLVEEVGRRLRDCFADARLKEQGLPHALLYWPITAGGLALAHPVLRVAAHLRGQTGWSEPKLPNREIVAAYLRLREADVRKIPFGGTEEAHLMGLDPDRPNGSLTRAQFEDYQKAVKRKDKSLPAPEEVGVAMAALWANYYRSAVDVRKPSGPPQLDAMERLVQDFIARGGEVTGRGQSGLTPYWRWVVYTYGPSLLGALGTFRFLLTELVPLQLILENRGLTTGPDDETGHAPQPPNHDHDGWSANYPAPPASGDEPIPF</sequence>
<proteinExistence type="predicted"/>
<evidence type="ECO:0000259" key="3">
    <source>
        <dbReference type="Pfam" id="PF00078"/>
    </source>
</evidence>
<evidence type="ECO:0000256" key="2">
    <source>
        <dbReference type="SAM" id="MobiDB-lite"/>
    </source>
</evidence>
<feature type="coiled-coil region" evidence="1">
    <location>
        <begin position="7"/>
        <end position="34"/>
    </location>
</feature>
<protein>
    <recommendedName>
        <fullName evidence="3">Reverse transcriptase domain-containing protein</fullName>
    </recommendedName>
</protein>
<dbReference type="PANTHER" id="PTHR37015">
    <property type="entry name" value="REVERSE TRANSCRIPTASE DOMAIN-CONTAINING PROTEIN"/>
    <property type="match status" value="1"/>
</dbReference>
<gene>
    <name evidence="4" type="ORF">J8F10_36910</name>
</gene>
<dbReference type="RefSeq" id="WP_210663265.1">
    <property type="nucleotide sequence ID" value="NZ_JAGKQQ010000002.1"/>
</dbReference>
<organism evidence="4 5">
    <name type="scientific">Gemmata palustris</name>
    <dbReference type="NCBI Taxonomy" id="2822762"/>
    <lineage>
        <taxon>Bacteria</taxon>
        <taxon>Pseudomonadati</taxon>
        <taxon>Planctomycetota</taxon>
        <taxon>Planctomycetia</taxon>
        <taxon>Gemmatales</taxon>
        <taxon>Gemmataceae</taxon>
        <taxon>Gemmata</taxon>
    </lineage>
</organism>
<dbReference type="Proteomes" id="UP000676565">
    <property type="component" value="Unassembled WGS sequence"/>
</dbReference>
<comment type="caution">
    <text evidence="4">The sequence shown here is derived from an EMBL/GenBank/DDBJ whole genome shotgun (WGS) entry which is preliminary data.</text>
</comment>
<feature type="region of interest" description="Disordered" evidence="2">
    <location>
        <begin position="814"/>
        <end position="853"/>
    </location>
</feature>
<evidence type="ECO:0000313" key="4">
    <source>
        <dbReference type="EMBL" id="MBP3960836.1"/>
    </source>
</evidence>
<keyword evidence="1" id="KW-0175">Coiled coil</keyword>
<dbReference type="InterPro" id="IPR000477">
    <property type="entry name" value="RT_dom"/>
</dbReference>
<keyword evidence="5" id="KW-1185">Reference proteome</keyword>
<dbReference type="EMBL" id="JAGKQQ010000002">
    <property type="protein sequence ID" value="MBP3960836.1"/>
    <property type="molecule type" value="Genomic_DNA"/>
</dbReference>
<reference evidence="4 5" key="1">
    <citation type="submission" date="2021-04" db="EMBL/GenBank/DDBJ databases">
        <authorList>
            <person name="Ivanova A."/>
        </authorList>
    </citation>
    <scope>NUCLEOTIDE SEQUENCE [LARGE SCALE GENOMIC DNA]</scope>
    <source>
        <strain evidence="4 5">G18</strain>
    </source>
</reference>
<dbReference type="PANTHER" id="PTHR37015:SF2">
    <property type="entry name" value="REVERSE TRANSCRIPTASE DOMAIN-CONTAINING PROTEIN"/>
    <property type="match status" value="1"/>
</dbReference>
<feature type="domain" description="Reverse transcriptase" evidence="3">
    <location>
        <begin position="358"/>
        <end position="491"/>
    </location>
</feature>
<evidence type="ECO:0000313" key="5">
    <source>
        <dbReference type="Proteomes" id="UP000676565"/>
    </source>
</evidence>
<dbReference type="Pfam" id="PF00078">
    <property type="entry name" value="RVT_1"/>
    <property type="match status" value="1"/>
</dbReference>
<evidence type="ECO:0000256" key="1">
    <source>
        <dbReference type="SAM" id="Coils"/>
    </source>
</evidence>
<accession>A0ABS5C4A4</accession>